<name>A0ABN3DGC2_9MICO</name>
<evidence type="ECO:0000313" key="2">
    <source>
        <dbReference type="Proteomes" id="UP001500929"/>
    </source>
</evidence>
<reference evidence="1 2" key="1">
    <citation type="journal article" date="2019" name="Int. J. Syst. Evol. Microbiol.">
        <title>The Global Catalogue of Microorganisms (GCM) 10K type strain sequencing project: providing services to taxonomists for standard genome sequencing and annotation.</title>
        <authorList>
            <consortium name="The Broad Institute Genomics Platform"/>
            <consortium name="The Broad Institute Genome Sequencing Center for Infectious Disease"/>
            <person name="Wu L."/>
            <person name="Ma J."/>
        </authorList>
    </citation>
    <scope>NUCLEOTIDE SEQUENCE [LARGE SCALE GENOMIC DNA]</scope>
    <source>
        <strain evidence="1 2">JCM 16117</strain>
    </source>
</reference>
<proteinExistence type="predicted"/>
<comment type="caution">
    <text evidence="1">The sequence shown here is derived from an EMBL/GenBank/DDBJ whole genome shotgun (WGS) entry which is preliminary data.</text>
</comment>
<dbReference type="EMBL" id="BAAAQY010000003">
    <property type="protein sequence ID" value="GAA2230465.1"/>
    <property type="molecule type" value="Genomic_DNA"/>
</dbReference>
<gene>
    <name evidence="1" type="ORF">GCM10009851_14060</name>
</gene>
<organism evidence="1 2">
    <name type="scientific">Herbiconiux moechotypicola</name>
    <dbReference type="NCBI Taxonomy" id="637393"/>
    <lineage>
        <taxon>Bacteria</taxon>
        <taxon>Bacillati</taxon>
        <taxon>Actinomycetota</taxon>
        <taxon>Actinomycetes</taxon>
        <taxon>Micrococcales</taxon>
        <taxon>Microbacteriaceae</taxon>
        <taxon>Herbiconiux</taxon>
    </lineage>
</organism>
<sequence>MGRRAMRNGEEYDAYTAWRGALLYLTRAGAVKAIKRRTHKRERREAAQLIRLERTSA</sequence>
<evidence type="ECO:0000313" key="1">
    <source>
        <dbReference type="EMBL" id="GAA2230465.1"/>
    </source>
</evidence>
<keyword evidence="2" id="KW-1185">Reference proteome</keyword>
<accession>A0ABN3DGC2</accession>
<dbReference type="Proteomes" id="UP001500929">
    <property type="component" value="Unassembled WGS sequence"/>
</dbReference>
<protein>
    <submittedName>
        <fullName evidence="1">Uncharacterized protein</fullName>
    </submittedName>
</protein>